<dbReference type="InterPro" id="IPR048333">
    <property type="entry name" value="HA2_WH"/>
</dbReference>
<keyword evidence="2" id="KW-0547">Nucleotide-binding</keyword>
<dbReference type="AlphaFoldDB" id="A0A6A1UKX2"/>
<dbReference type="SMART" id="SM00847">
    <property type="entry name" value="HA2"/>
    <property type="match status" value="1"/>
</dbReference>
<dbReference type="PANTHER" id="PTHR18934">
    <property type="entry name" value="ATP-DEPENDENT RNA HELICASE"/>
    <property type="match status" value="1"/>
</dbReference>
<proteinExistence type="predicted"/>
<evidence type="ECO:0000256" key="4">
    <source>
        <dbReference type="ARBA" id="ARBA00047984"/>
    </source>
</evidence>
<dbReference type="Pfam" id="PF04408">
    <property type="entry name" value="WHD_HA2"/>
    <property type="match status" value="1"/>
</dbReference>
<name>A0A6A1UKX2_9ROSI</name>
<comment type="catalytic activity">
    <reaction evidence="4">
        <text>ATP + H2O = ADP + phosphate + H(+)</text>
        <dbReference type="Rhea" id="RHEA:13065"/>
        <dbReference type="ChEBI" id="CHEBI:15377"/>
        <dbReference type="ChEBI" id="CHEBI:15378"/>
        <dbReference type="ChEBI" id="CHEBI:30616"/>
        <dbReference type="ChEBI" id="CHEBI:43474"/>
        <dbReference type="ChEBI" id="CHEBI:456216"/>
        <dbReference type="EC" id="3.6.4.13"/>
    </reaction>
</comment>
<gene>
    <name evidence="6" type="ORF">CJ030_MR0G007197</name>
</gene>
<keyword evidence="6" id="KW-0347">Helicase</keyword>
<evidence type="ECO:0000256" key="2">
    <source>
        <dbReference type="ARBA" id="ARBA00022741"/>
    </source>
</evidence>
<accession>A0A6A1UKX2</accession>
<dbReference type="InterPro" id="IPR007502">
    <property type="entry name" value="Helicase-assoc_dom"/>
</dbReference>
<protein>
    <recommendedName>
        <fullName evidence="1">RNA helicase</fullName>
        <ecNumber evidence="1">3.6.4.13</ecNumber>
    </recommendedName>
</protein>
<evidence type="ECO:0000313" key="6">
    <source>
        <dbReference type="EMBL" id="KAB1200457.1"/>
    </source>
</evidence>
<organism evidence="6 7">
    <name type="scientific">Morella rubra</name>
    <name type="common">Chinese bayberry</name>
    <dbReference type="NCBI Taxonomy" id="262757"/>
    <lineage>
        <taxon>Eukaryota</taxon>
        <taxon>Viridiplantae</taxon>
        <taxon>Streptophyta</taxon>
        <taxon>Embryophyta</taxon>
        <taxon>Tracheophyta</taxon>
        <taxon>Spermatophyta</taxon>
        <taxon>Magnoliopsida</taxon>
        <taxon>eudicotyledons</taxon>
        <taxon>Gunneridae</taxon>
        <taxon>Pentapetalae</taxon>
        <taxon>rosids</taxon>
        <taxon>fabids</taxon>
        <taxon>Fagales</taxon>
        <taxon>Myricaceae</taxon>
        <taxon>Morella</taxon>
    </lineage>
</organism>
<sequence>MGDVLAFLTGQDDIDAAIQLLNEQAHRNRKNSSAKVGESHIGAFVVFNLLYRIGRIICLSRNAVSVIKFYETYSHLLGKIDIKHNNENRGKRKVVISTNIAETSLTLELKALGIDNILGFDWPASPSPEAMIQALEVLYSLGVLDDDAKLTSPAGFQVAEIPLEPMISKMILSSSKLGCSEEIITVAAVLSVQHVFLQSIWVSGRGVQRELDEAKLRFAAAEGDRVTFLNVYKVFLQSGKSSPWCHKDHVNYHAMTKVVEIREQLRRIAQRLGIILKSCEGDMQNW</sequence>
<comment type="caution">
    <text evidence="6">The sequence shown here is derived from an EMBL/GenBank/DDBJ whole genome shotgun (WGS) entry which is preliminary data.</text>
</comment>
<evidence type="ECO:0000259" key="5">
    <source>
        <dbReference type="SMART" id="SM00847"/>
    </source>
</evidence>
<keyword evidence="7" id="KW-1185">Reference proteome</keyword>
<dbReference type="Gene3D" id="1.20.120.1080">
    <property type="match status" value="1"/>
</dbReference>
<evidence type="ECO:0000256" key="1">
    <source>
        <dbReference type="ARBA" id="ARBA00012552"/>
    </source>
</evidence>
<dbReference type="InterPro" id="IPR027417">
    <property type="entry name" value="P-loop_NTPase"/>
</dbReference>
<dbReference type="EC" id="3.6.4.13" evidence="1"/>
<dbReference type="GO" id="GO:0003724">
    <property type="term" value="F:RNA helicase activity"/>
    <property type="evidence" value="ECO:0007669"/>
    <property type="project" value="UniProtKB-EC"/>
</dbReference>
<reference evidence="6 7" key="1">
    <citation type="journal article" date="2019" name="Plant Biotechnol. J.">
        <title>The red bayberry genome and genetic basis of sex determination.</title>
        <authorList>
            <person name="Jia H.M."/>
            <person name="Jia H.J."/>
            <person name="Cai Q.L."/>
            <person name="Wang Y."/>
            <person name="Zhao H.B."/>
            <person name="Yang W.F."/>
            <person name="Wang G.Y."/>
            <person name="Li Y.H."/>
            <person name="Zhan D.L."/>
            <person name="Shen Y.T."/>
            <person name="Niu Q.F."/>
            <person name="Chang L."/>
            <person name="Qiu J."/>
            <person name="Zhao L."/>
            <person name="Xie H.B."/>
            <person name="Fu W.Y."/>
            <person name="Jin J."/>
            <person name="Li X.W."/>
            <person name="Jiao Y."/>
            <person name="Zhou C.C."/>
            <person name="Tu T."/>
            <person name="Chai C.Y."/>
            <person name="Gao J.L."/>
            <person name="Fan L.J."/>
            <person name="van de Weg E."/>
            <person name="Wang J.Y."/>
            <person name="Gao Z.S."/>
        </authorList>
    </citation>
    <scope>NUCLEOTIDE SEQUENCE [LARGE SCALE GENOMIC DNA]</scope>
    <source>
        <tissue evidence="6">Leaves</tissue>
    </source>
</reference>
<dbReference type="PANTHER" id="PTHR18934:SF136">
    <property type="entry name" value="ATP-DEPENDENT RNA HELICASE DHX35-RELATED"/>
    <property type="match status" value="1"/>
</dbReference>
<dbReference type="OrthoDB" id="10253254at2759"/>
<dbReference type="GO" id="GO:0005524">
    <property type="term" value="F:ATP binding"/>
    <property type="evidence" value="ECO:0007669"/>
    <property type="project" value="UniProtKB-KW"/>
</dbReference>
<evidence type="ECO:0000256" key="3">
    <source>
        <dbReference type="ARBA" id="ARBA00022840"/>
    </source>
</evidence>
<dbReference type="Gene3D" id="3.40.50.300">
    <property type="entry name" value="P-loop containing nucleotide triphosphate hydrolases"/>
    <property type="match status" value="1"/>
</dbReference>
<dbReference type="GO" id="GO:0003723">
    <property type="term" value="F:RNA binding"/>
    <property type="evidence" value="ECO:0007669"/>
    <property type="project" value="TreeGrafter"/>
</dbReference>
<keyword evidence="3" id="KW-0067">ATP-binding</keyword>
<dbReference type="SUPFAM" id="SSF52540">
    <property type="entry name" value="P-loop containing nucleoside triphosphate hydrolases"/>
    <property type="match status" value="1"/>
</dbReference>
<dbReference type="Proteomes" id="UP000516437">
    <property type="component" value="Unassembled WGS sequence"/>
</dbReference>
<dbReference type="EMBL" id="RXIC02000161">
    <property type="protein sequence ID" value="KAB1200457.1"/>
    <property type="molecule type" value="Genomic_DNA"/>
</dbReference>
<feature type="domain" description="Helicase-associated" evidence="5">
    <location>
        <begin position="133"/>
        <end position="229"/>
    </location>
</feature>
<keyword evidence="6" id="KW-0378">Hydrolase</keyword>
<dbReference type="Pfam" id="PF21010">
    <property type="entry name" value="HA2_C"/>
    <property type="match status" value="1"/>
</dbReference>
<evidence type="ECO:0000313" key="7">
    <source>
        <dbReference type="Proteomes" id="UP000516437"/>
    </source>
</evidence>